<reference evidence="4 6" key="2">
    <citation type="submission" date="2019-06" db="EMBL/GenBank/DDBJ databases">
        <title>Pseudomonas bimorpha sp. nov. isolated from bovine raw milk and skim milk concentrate.</title>
        <authorList>
            <person name="Hofmann K."/>
            <person name="Huptas C."/>
            <person name="Doll E."/>
            <person name="Scherer S."/>
            <person name="Wenning M."/>
        </authorList>
    </citation>
    <scope>NUCLEOTIDE SEQUENCE [LARGE SCALE GENOMIC DNA]</scope>
    <source>
        <strain evidence="4 6">DSM 17835</strain>
    </source>
</reference>
<protein>
    <submittedName>
        <fullName evidence="4">Uncharacterized protein</fullName>
    </submittedName>
</protein>
<feature type="signal peptide" evidence="2">
    <location>
        <begin position="1"/>
        <end position="28"/>
    </location>
</feature>
<evidence type="ECO:0000256" key="2">
    <source>
        <dbReference type="SAM" id="SignalP"/>
    </source>
</evidence>
<dbReference type="Proteomes" id="UP000182858">
    <property type="component" value="Chromosome I"/>
</dbReference>
<evidence type="ECO:0000313" key="4">
    <source>
        <dbReference type="EMBL" id="TWS02949.1"/>
    </source>
</evidence>
<feature type="compositionally biased region" description="Basic and acidic residues" evidence="1">
    <location>
        <begin position="39"/>
        <end position="113"/>
    </location>
</feature>
<gene>
    <name evidence="4" type="ORF">FIV36_18600</name>
    <name evidence="3" type="ORF">SAMN05216591_0517</name>
</gene>
<dbReference type="OrthoDB" id="7033727at2"/>
<reference evidence="3 5" key="1">
    <citation type="submission" date="2016-10" db="EMBL/GenBank/DDBJ databases">
        <authorList>
            <person name="Varghese N."/>
            <person name="Submissions S."/>
        </authorList>
    </citation>
    <scope>NUCLEOTIDE SEQUENCE [LARGE SCALE GENOMIC DNA]</scope>
    <source>
        <strain evidence="3 5">DSM 17835</strain>
    </source>
</reference>
<dbReference type="EMBL" id="LT629689">
    <property type="protein sequence ID" value="SDE65662.1"/>
    <property type="molecule type" value="Genomic_DNA"/>
</dbReference>
<proteinExistence type="predicted"/>
<organism evidence="4 6">
    <name type="scientific">Pseudomonas extremaustralis</name>
    <dbReference type="NCBI Taxonomy" id="359110"/>
    <lineage>
        <taxon>Bacteria</taxon>
        <taxon>Pseudomonadati</taxon>
        <taxon>Pseudomonadota</taxon>
        <taxon>Gammaproteobacteria</taxon>
        <taxon>Pseudomonadales</taxon>
        <taxon>Pseudomonadaceae</taxon>
        <taxon>Pseudomonas</taxon>
    </lineage>
</organism>
<sequence>MSSNRIYSLFTCSLIAATMMAVVPVSFAATAQDIERLRHSNMDQMRQEAQQRADEQARQAREQMRQLEERNRQQAKDLEEWSRRQAQEREEAARKAQDEAREKQLREDAERANPDVSPAESREAELPQRQ</sequence>
<dbReference type="AlphaFoldDB" id="A0A5C5QBD2"/>
<evidence type="ECO:0000313" key="6">
    <source>
        <dbReference type="Proteomes" id="UP000317951"/>
    </source>
</evidence>
<feature type="compositionally biased region" description="Basic and acidic residues" evidence="1">
    <location>
        <begin position="120"/>
        <end position="130"/>
    </location>
</feature>
<evidence type="ECO:0000313" key="5">
    <source>
        <dbReference type="Proteomes" id="UP000182858"/>
    </source>
</evidence>
<name>A0A5C5QBD2_9PSED</name>
<dbReference type="GeneID" id="78552057"/>
<dbReference type="EMBL" id="VFET01000015">
    <property type="protein sequence ID" value="TWS02949.1"/>
    <property type="molecule type" value="Genomic_DNA"/>
</dbReference>
<dbReference type="Proteomes" id="UP000317951">
    <property type="component" value="Unassembled WGS sequence"/>
</dbReference>
<keyword evidence="2" id="KW-0732">Signal</keyword>
<evidence type="ECO:0000256" key="1">
    <source>
        <dbReference type="SAM" id="MobiDB-lite"/>
    </source>
</evidence>
<evidence type="ECO:0000313" key="3">
    <source>
        <dbReference type="EMBL" id="SDE65662.1"/>
    </source>
</evidence>
<accession>A0A5C5QBD2</accession>
<keyword evidence="5" id="KW-1185">Reference proteome</keyword>
<feature type="region of interest" description="Disordered" evidence="1">
    <location>
        <begin position="39"/>
        <end position="130"/>
    </location>
</feature>
<feature type="chain" id="PRO_5022785955" evidence="2">
    <location>
        <begin position="29"/>
        <end position="130"/>
    </location>
</feature>
<dbReference type="RefSeq" id="WP_010567250.1">
    <property type="nucleotide sequence ID" value="NZ_LT629689.1"/>
</dbReference>